<evidence type="ECO:0000256" key="1">
    <source>
        <dbReference type="ARBA" id="ARBA00010134"/>
    </source>
</evidence>
<dbReference type="RefSeq" id="WP_190762598.1">
    <property type="nucleotide sequence ID" value="NZ_JACXLD010000001.1"/>
</dbReference>
<dbReference type="GO" id="GO:0006508">
    <property type="term" value="P:proteolysis"/>
    <property type="evidence" value="ECO:0007669"/>
    <property type="project" value="InterPro"/>
</dbReference>
<keyword evidence="3" id="KW-0732">Signal</keyword>
<dbReference type="AlphaFoldDB" id="A0A927C281"/>
<keyword evidence="6" id="KW-1185">Reference proteome</keyword>
<feature type="domain" description="Caspase family p20" evidence="4">
    <location>
        <begin position="32"/>
        <end position="162"/>
    </location>
</feature>
<evidence type="ECO:0000256" key="2">
    <source>
        <dbReference type="SAM" id="MobiDB-lite"/>
    </source>
</evidence>
<sequence length="282" mass="31390">MMYKSNKFSLHLLKNSLLTTCLLFICSATFAEERIALVIGISDYQYAPPLKNPEADAKLVSKTLEKRGFKTNLLINQGKDTILEGMEWFKQKLSEEAIGLIYFAGHGVQFQGSNYLVLGDTKIDAPEDLKSKAINTAVLFDTFKKAKSKVNIVILDACRNNPFADALSEDSRSLDSSNGDRGLKRREESGNGLTLIDAPINTLVAYATAPGQVALDGKGKNSPYSEALARAFNREALDIEQVFKEVRKEVYTETDGAQVPWENSSLIQSFYFNKRKTIIRLN</sequence>
<dbReference type="InterPro" id="IPR052039">
    <property type="entry name" value="Caspase-related_regulators"/>
</dbReference>
<dbReference type="EMBL" id="JACXLD010000001">
    <property type="protein sequence ID" value="MBD2858145.1"/>
    <property type="molecule type" value="Genomic_DNA"/>
</dbReference>
<proteinExistence type="inferred from homology"/>
<evidence type="ECO:0000256" key="3">
    <source>
        <dbReference type="SAM" id="SignalP"/>
    </source>
</evidence>
<dbReference type="Gene3D" id="3.40.50.1460">
    <property type="match status" value="1"/>
</dbReference>
<gene>
    <name evidence="5" type="ORF">IB286_03925</name>
</gene>
<dbReference type="InterPro" id="IPR011600">
    <property type="entry name" value="Pept_C14_caspase"/>
</dbReference>
<dbReference type="SUPFAM" id="SSF52129">
    <property type="entry name" value="Caspase-like"/>
    <property type="match status" value="1"/>
</dbReference>
<organism evidence="5 6">
    <name type="scientific">Spongiibacter pelagi</name>
    <dbReference type="NCBI Taxonomy" id="2760804"/>
    <lineage>
        <taxon>Bacteria</taxon>
        <taxon>Pseudomonadati</taxon>
        <taxon>Pseudomonadota</taxon>
        <taxon>Gammaproteobacteria</taxon>
        <taxon>Cellvibrionales</taxon>
        <taxon>Spongiibacteraceae</taxon>
        <taxon>Spongiibacter</taxon>
    </lineage>
</organism>
<dbReference type="InterPro" id="IPR001309">
    <property type="entry name" value="Pept_C14_p20"/>
</dbReference>
<feature type="chain" id="PRO_5037048431" evidence="3">
    <location>
        <begin position="32"/>
        <end position="282"/>
    </location>
</feature>
<dbReference type="PROSITE" id="PS50208">
    <property type="entry name" value="CASPASE_P20"/>
    <property type="match status" value="1"/>
</dbReference>
<comment type="caution">
    <text evidence="5">The sequence shown here is derived from an EMBL/GenBank/DDBJ whole genome shotgun (WGS) entry which is preliminary data.</text>
</comment>
<protein>
    <submittedName>
        <fullName evidence="5">Caspase family protein</fullName>
    </submittedName>
</protein>
<dbReference type="InterPro" id="IPR015917">
    <property type="entry name" value="Pept_C14A"/>
</dbReference>
<comment type="similarity">
    <text evidence="1">Belongs to the peptidase C14A family.</text>
</comment>
<evidence type="ECO:0000313" key="6">
    <source>
        <dbReference type="Proteomes" id="UP000610558"/>
    </source>
</evidence>
<evidence type="ECO:0000313" key="5">
    <source>
        <dbReference type="EMBL" id="MBD2858145.1"/>
    </source>
</evidence>
<dbReference type="Pfam" id="PF00656">
    <property type="entry name" value="Peptidase_C14"/>
    <property type="match status" value="1"/>
</dbReference>
<feature type="signal peptide" evidence="3">
    <location>
        <begin position="1"/>
        <end position="31"/>
    </location>
</feature>
<name>A0A927C281_9GAMM</name>
<dbReference type="PANTHER" id="PTHR22576">
    <property type="entry name" value="MUCOSA ASSOCIATED LYMPHOID TISSUE LYMPHOMA TRANSLOCATION PROTEIN 1/PARACASPASE"/>
    <property type="match status" value="1"/>
</dbReference>
<dbReference type="Proteomes" id="UP000610558">
    <property type="component" value="Unassembled WGS sequence"/>
</dbReference>
<feature type="region of interest" description="Disordered" evidence="2">
    <location>
        <begin position="168"/>
        <end position="188"/>
    </location>
</feature>
<accession>A0A927C281</accession>
<dbReference type="SMART" id="SM00115">
    <property type="entry name" value="CASc"/>
    <property type="match status" value="1"/>
</dbReference>
<dbReference type="InterPro" id="IPR029030">
    <property type="entry name" value="Caspase-like_dom_sf"/>
</dbReference>
<evidence type="ECO:0000259" key="4">
    <source>
        <dbReference type="PROSITE" id="PS50208"/>
    </source>
</evidence>
<reference evidence="5" key="1">
    <citation type="submission" date="2020-09" db="EMBL/GenBank/DDBJ databases">
        <authorList>
            <person name="Yoon J.-W."/>
        </authorList>
    </citation>
    <scope>NUCLEOTIDE SEQUENCE</scope>
    <source>
        <strain evidence="5">KMU-158</strain>
    </source>
</reference>
<dbReference type="GO" id="GO:0004197">
    <property type="term" value="F:cysteine-type endopeptidase activity"/>
    <property type="evidence" value="ECO:0007669"/>
    <property type="project" value="InterPro"/>
</dbReference>
<dbReference type="PANTHER" id="PTHR22576:SF37">
    <property type="entry name" value="MUCOSA-ASSOCIATED LYMPHOID TISSUE LYMPHOMA TRANSLOCATION PROTEIN 1"/>
    <property type="match status" value="1"/>
</dbReference>